<dbReference type="NCBIfam" id="TIGR00566">
    <property type="entry name" value="trpG_papA"/>
    <property type="match status" value="1"/>
</dbReference>
<feature type="domain" description="Glutamine amidotransferase" evidence="5">
    <location>
        <begin position="5"/>
        <end position="200"/>
    </location>
</feature>
<keyword evidence="6" id="KW-0808">Transferase</keyword>
<evidence type="ECO:0000256" key="2">
    <source>
        <dbReference type="ARBA" id="ARBA00022962"/>
    </source>
</evidence>
<dbReference type="InterPro" id="IPR029062">
    <property type="entry name" value="Class_I_gatase-like"/>
</dbReference>
<dbReference type="Gene3D" id="3.40.50.880">
    <property type="match status" value="1"/>
</dbReference>
<organism evidence="6 7">
    <name type="scientific">Actinomyces massiliensis F0489</name>
    <dbReference type="NCBI Taxonomy" id="1125718"/>
    <lineage>
        <taxon>Bacteria</taxon>
        <taxon>Bacillati</taxon>
        <taxon>Actinomycetota</taxon>
        <taxon>Actinomycetes</taxon>
        <taxon>Actinomycetales</taxon>
        <taxon>Actinomycetaceae</taxon>
        <taxon>Actinomyces</taxon>
    </lineage>
</organism>
<dbReference type="GO" id="GO:0004049">
    <property type="term" value="F:anthranilate synthase activity"/>
    <property type="evidence" value="ECO:0007669"/>
    <property type="project" value="UniProtKB-EC"/>
</dbReference>
<dbReference type="InterPro" id="IPR006221">
    <property type="entry name" value="TrpG/PapA_dom"/>
</dbReference>
<name>J1HNA3_9ACTO</name>
<evidence type="ECO:0000256" key="3">
    <source>
        <dbReference type="ARBA" id="ARBA00023239"/>
    </source>
</evidence>
<evidence type="ECO:0000256" key="4">
    <source>
        <dbReference type="ARBA" id="ARBA00047683"/>
    </source>
</evidence>
<dbReference type="InterPro" id="IPR050472">
    <property type="entry name" value="Anth_synth/Amidotransfase"/>
</dbReference>
<dbReference type="GO" id="GO:0002047">
    <property type="term" value="P:phenazine biosynthetic process"/>
    <property type="evidence" value="ECO:0007669"/>
    <property type="project" value="TreeGrafter"/>
</dbReference>
<dbReference type="OrthoDB" id="8594609at2"/>
<reference evidence="6 7" key="1">
    <citation type="submission" date="2012-05" db="EMBL/GenBank/DDBJ databases">
        <authorList>
            <person name="Harkins D.M."/>
            <person name="Madupu R."/>
            <person name="Durkin A.S."/>
            <person name="Torralba M."/>
            <person name="Methe B."/>
            <person name="Sutton G.G."/>
            <person name="Nelson K.E."/>
        </authorList>
    </citation>
    <scope>NUCLEOTIDE SEQUENCE [LARGE SCALE GENOMIC DNA]</scope>
    <source>
        <strain evidence="6 7">F0489</strain>
    </source>
</reference>
<dbReference type="PANTHER" id="PTHR43418:SF2">
    <property type="entry name" value="BIFUNCTIONAL PROTEIN TRPGD"/>
    <property type="match status" value="1"/>
</dbReference>
<dbReference type="Pfam" id="PF00117">
    <property type="entry name" value="GATase"/>
    <property type="match status" value="1"/>
</dbReference>
<dbReference type="AlphaFoldDB" id="J1HNA3"/>
<dbReference type="RefSeq" id="WP_008729652.1">
    <property type="nucleotide sequence ID" value="NZ_AKFT01000011.1"/>
</dbReference>
<keyword evidence="7" id="KW-1185">Reference proteome</keyword>
<gene>
    <name evidence="6" type="ORF">HMPREF1318_0702</name>
</gene>
<dbReference type="PATRIC" id="fig|1125718.3.peg.231"/>
<evidence type="ECO:0000313" key="6">
    <source>
        <dbReference type="EMBL" id="EJF47490.1"/>
    </source>
</evidence>
<dbReference type="EC" id="4.1.3.27" evidence="1"/>
<sequence length="214" mass="22612">MRVILLDNRDSFVYNLVDQFAVLGAGIEVYRNTVPAARVLKALEPTREESAHGERPVLALSPGPGHPRTSGCLMELVITALADSIPTLGICLGFQAIVEACGGDVDRVGPVHGRSVRVALTEAGRADAAFAVLQGEPLDVARYHSLGTRELPPTLTCLARTIEMDGAGIVMAARHTTAPVVGMQFHPESVLTPYGPGILRAVTDDLAAARARTT</sequence>
<evidence type="ECO:0000259" key="5">
    <source>
        <dbReference type="Pfam" id="PF00117"/>
    </source>
</evidence>
<proteinExistence type="predicted"/>
<keyword evidence="2 6" id="KW-0315">Glutamine amidotransferase</keyword>
<evidence type="ECO:0000256" key="1">
    <source>
        <dbReference type="ARBA" id="ARBA00012266"/>
    </source>
</evidence>
<dbReference type="GO" id="GO:0000162">
    <property type="term" value="P:L-tryptophan biosynthetic process"/>
    <property type="evidence" value="ECO:0007669"/>
    <property type="project" value="TreeGrafter"/>
</dbReference>
<dbReference type="PROSITE" id="PS51273">
    <property type="entry name" value="GATASE_TYPE_1"/>
    <property type="match status" value="1"/>
</dbReference>
<dbReference type="CDD" id="cd01743">
    <property type="entry name" value="GATase1_Anthranilate_Synthase"/>
    <property type="match status" value="1"/>
</dbReference>
<dbReference type="SUPFAM" id="SSF52317">
    <property type="entry name" value="Class I glutamine amidotransferase-like"/>
    <property type="match status" value="1"/>
</dbReference>
<dbReference type="Proteomes" id="UP000002941">
    <property type="component" value="Unassembled WGS sequence"/>
</dbReference>
<evidence type="ECO:0000313" key="7">
    <source>
        <dbReference type="Proteomes" id="UP000002941"/>
    </source>
</evidence>
<protein>
    <recommendedName>
        <fullName evidence="1">anthranilate synthase</fullName>
        <ecNumber evidence="1">4.1.3.27</ecNumber>
    </recommendedName>
</protein>
<dbReference type="GO" id="GO:0005829">
    <property type="term" value="C:cytosol"/>
    <property type="evidence" value="ECO:0007669"/>
    <property type="project" value="TreeGrafter"/>
</dbReference>
<comment type="catalytic activity">
    <reaction evidence="4">
        <text>chorismate + L-glutamine = anthranilate + pyruvate + L-glutamate + H(+)</text>
        <dbReference type="Rhea" id="RHEA:21732"/>
        <dbReference type="ChEBI" id="CHEBI:15361"/>
        <dbReference type="ChEBI" id="CHEBI:15378"/>
        <dbReference type="ChEBI" id="CHEBI:16567"/>
        <dbReference type="ChEBI" id="CHEBI:29748"/>
        <dbReference type="ChEBI" id="CHEBI:29985"/>
        <dbReference type="ChEBI" id="CHEBI:58359"/>
        <dbReference type="EC" id="4.1.3.27"/>
    </reaction>
</comment>
<dbReference type="InterPro" id="IPR017926">
    <property type="entry name" value="GATASE"/>
</dbReference>
<dbReference type="eggNOG" id="COG0512">
    <property type="taxonomic scope" value="Bacteria"/>
</dbReference>
<dbReference type="PRINTS" id="PR00097">
    <property type="entry name" value="ANTSNTHASEII"/>
</dbReference>
<dbReference type="PANTHER" id="PTHR43418">
    <property type="entry name" value="MULTIFUNCTIONAL TRYPTOPHAN BIOSYNTHESIS PROTEIN-RELATED"/>
    <property type="match status" value="1"/>
</dbReference>
<comment type="caution">
    <text evidence="6">The sequence shown here is derived from an EMBL/GenBank/DDBJ whole genome shotgun (WGS) entry which is preliminary data.</text>
</comment>
<dbReference type="EMBL" id="AKFT01000011">
    <property type="protein sequence ID" value="EJF47490.1"/>
    <property type="molecule type" value="Genomic_DNA"/>
</dbReference>
<dbReference type="PRINTS" id="PR00096">
    <property type="entry name" value="GATASE"/>
</dbReference>
<dbReference type="GO" id="GO:0004048">
    <property type="term" value="F:anthranilate phosphoribosyltransferase activity"/>
    <property type="evidence" value="ECO:0007669"/>
    <property type="project" value="TreeGrafter"/>
</dbReference>
<accession>J1HNA3</accession>
<keyword evidence="3" id="KW-0456">Lyase</keyword>